<dbReference type="PANTHER" id="PTHR34072:SF41">
    <property type="entry name" value="REVERSE TRANSCRIPTASE_RETROTRANSPOSON-DERIVED PROTEIN RNASE H-LIKE DOMAIN-CONTAINING PROTEIN"/>
    <property type="match status" value="1"/>
</dbReference>
<dbReference type="Pfam" id="PF17917">
    <property type="entry name" value="RT_RNaseH"/>
    <property type="match status" value="1"/>
</dbReference>
<keyword evidence="4" id="KW-0255">Endonuclease</keyword>
<feature type="domain" description="Reverse transcriptase RNase H-like" evidence="7">
    <location>
        <begin position="11"/>
        <end position="90"/>
    </location>
</feature>
<dbReference type="SUPFAM" id="SSF56672">
    <property type="entry name" value="DNA/RNA polymerases"/>
    <property type="match status" value="1"/>
</dbReference>
<keyword evidence="2" id="KW-0548">Nucleotidyltransferase</keyword>
<dbReference type="EMBL" id="CP126664">
    <property type="protein sequence ID" value="WKA07937.1"/>
    <property type="molecule type" value="Genomic_DNA"/>
</dbReference>
<protein>
    <recommendedName>
        <fullName evidence="7">Reverse transcriptase RNase H-like domain-containing protein</fullName>
    </recommendedName>
</protein>
<dbReference type="Proteomes" id="UP001227230">
    <property type="component" value="Chromosome 17"/>
</dbReference>
<keyword evidence="3" id="KW-0540">Nuclease</keyword>
<evidence type="ECO:0000256" key="6">
    <source>
        <dbReference type="ARBA" id="ARBA00022918"/>
    </source>
</evidence>
<evidence type="ECO:0000259" key="7">
    <source>
        <dbReference type="Pfam" id="PF17917"/>
    </source>
</evidence>
<keyword evidence="5" id="KW-0378">Hydrolase</keyword>
<proteinExistence type="predicted"/>
<evidence type="ECO:0000256" key="1">
    <source>
        <dbReference type="ARBA" id="ARBA00022679"/>
    </source>
</evidence>
<evidence type="ECO:0000313" key="8">
    <source>
        <dbReference type="EMBL" id="WKA07937.1"/>
    </source>
</evidence>
<name>A0ABY9DLN0_VITVI</name>
<reference evidence="8 9" key="1">
    <citation type="journal article" date="2023" name="Hortic Res">
        <title>The complete reference genome for grapevine (Vitis vinifera L.) genetics and breeding.</title>
        <authorList>
            <person name="Shi X."/>
            <person name="Cao S."/>
            <person name="Wang X."/>
            <person name="Huang S."/>
            <person name="Wang Y."/>
            <person name="Liu Z."/>
            <person name="Liu W."/>
            <person name="Leng X."/>
            <person name="Peng Y."/>
            <person name="Wang N."/>
            <person name="Wang Y."/>
            <person name="Ma Z."/>
            <person name="Xu X."/>
            <person name="Zhang F."/>
            <person name="Xue H."/>
            <person name="Zhong H."/>
            <person name="Wang Y."/>
            <person name="Zhang K."/>
            <person name="Velt A."/>
            <person name="Avia K."/>
            <person name="Holtgrawe D."/>
            <person name="Grimplet J."/>
            <person name="Matus J.T."/>
            <person name="Ware D."/>
            <person name="Wu X."/>
            <person name="Wang H."/>
            <person name="Liu C."/>
            <person name="Fang Y."/>
            <person name="Rustenholz C."/>
            <person name="Cheng Z."/>
            <person name="Xiao H."/>
            <person name="Zhou Y."/>
        </authorList>
    </citation>
    <scope>NUCLEOTIDE SEQUENCE [LARGE SCALE GENOMIC DNA]</scope>
    <source>
        <strain evidence="9">cv. Pinot noir / PN40024</strain>
        <tissue evidence="8">Leaf</tissue>
    </source>
</reference>
<dbReference type="PANTHER" id="PTHR34072">
    <property type="entry name" value="ENZYMATIC POLYPROTEIN-RELATED"/>
    <property type="match status" value="1"/>
</dbReference>
<gene>
    <name evidence="8" type="ORF">VitviT2T_025707</name>
</gene>
<evidence type="ECO:0000313" key="9">
    <source>
        <dbReference type="Proteomes" id="UP001227230"/>
    </source>
</evidence>
<evidence type="ECO:0000256" key="4">
    <source>
        <dbReference type="ARBA" id="ARBA00022759"/>
    </source>
</evidence>
<dbReference type="InterPro" id="IPR043502">
    <property type="entry name" value="DNA/RNA_pol_sf"/>
</dbReference>
<accession>A0ABY9DLN0</accession>
<organism evidence="8 9">
    <name type="scientific">Vitis vinifera</name>
    <name type="common">Grape</name>
    <dbReference type="NCBI Taxonomy" id="29760"/>
    <lineage>
        <taxon>Eukaryota</taxon>
        <taxon>Viridiplantae</taxon>
        <taxon>Streptophyta</taxon>
        <taxon>Embryophyta</taxon>
        <taxon>Tracheophyta</taxon>
        <taxon>Spermatophyta</taxon>
        <taxon>Magnoliopsida</taxon>
        <taxon>eudicotyledons</taxon>
        <taxon>Gunneridae</taxon>
        <taxon>Pentapetalae</taxon>
        <taxon>rosids</taxon>
        <taxon>Vitales</taxon>
        <taxon>Vitaceae</taxon>
        <taxon>Viteae</taxon>
        <taxon>Vitis</taxon>
    </lineage>
</organism>
<sequence length="165" mass="18986">MPQIEPWVRVLVQERHPVAFENRKLNNVEQRCSTHEKEMMVVIHCLQQWRHYLLGSIFTVVTNNVANTFFKTQKKLSPKQTQWQEFLADFKFQWLHRPIRHNTVVDALCRKEVMMKPVFGAFGMAGNADSIAFISKAAKLVGIETLNGLKKKVVAVSNVCGPHQT</sequence>
<keyword evidence="6" id="KW-0695">RNA-directed DNA polymerase</keyword>
<evidence type="ECO:0000256" key="2">
    <source>
        <dbReference type="ARBA" id="ARBA00022695"/>
    </source>
</evidence>
<keyword evidence="1" id="KW-0808">Transferase</keyword>
<dbReference type="CDD" id="cd09274">
    <property type="entry name" value="RNase_HI_RT_Ty3"/>
    <property type="match status" value="1"/>
</dbReference>
<evidence type="ECO:0000256" key="3">
    <source>
        <dbReference type="ARBA" id="ARBA00022722"/>
    </source>
</evidence>
<keyword evidence="9" id="KW-1185">Reference proteome</keyword>
<evidence type="ECO:0000256" key="5">
    <source>
        <dbReference type="ARBA" id="ARBA00022801"/>
    </source>
</evidence>
<dbReference type="InterPro" id="IPR041373">
    <property type="entry name" value="RT_RNaseH"/>
</dbReference>